<feature type="domain" description="MmgE/PrpD C-terminal" evidence="3">
    <location>
        <begin position="275"/>
        <end position="447"/>
    </location>
</feature>
<dbReference type="InterPro" id="IPR042188">
    <property type="entry name" value="MmgE/PrpD_sf_2"/>
</dbReference>
<comment type="caution">
    <text evidence="4">The sequence shown here is derived from an EMBL/GenBank/DDBJ whole genome shotgun (WGS) entry which is preliminary data.</text>
</comment>
<gene>
    <name evidence="4" type="ORF">H0921_00615</name>
</gene>
<dbReference type="Gene3D" id="1.10.4100.10">
    <property type="entry name" value="2-methylcitrate dehydratase PrpD"/>
    <property type="match status" value="1"/>
</dbReference>
<evidence type="ECO:0000256" key="1">
    <source>
        <dbReference type="ARBA" id="ARBA00006174"/>
    </source>
</evidence>
<dbReference type="EMBL" id="JACEFB010000001">
    <property type="protein sequence ID" value="MBA2224660.1"/>
    <property type="molecule type" value="Genomic_DNA"/>
</dbReference>
<dbReference type="AlphaFoldDB" id="A0A7V8VAV6"/>
<dbReference type="Gene3D" id="3.30.1330.120">
    <property type="entry name" value="2-methylcitrate dehydratase PrpD"/>
    <property type="match status" value="1"/>
</dbReference>
<evidence type="ECO:0000313" key="5">
    <source>
        <dbReference type="Proteomes" id="UP000542342"/>
    </source>
</evidence>
<feature type="domain" description="MmgE/PrpD N-terminal" evidence="2">
    <location>
        <begin position="13"/>
        <end position="248"/>
    </location>
</feature>
<dbReference type="InterPro" id="IPR005656">
    <property type="entry name" value="MmgE_PrpD"/>
</dbReference>
<protein>
    <submittedName>
        <fullName evidence="4">MmgE/PrpD family protein</fullName>
    </submittedName>
</protein>
<reference evidence="4 5" key="1">
    <citation type="submission" date="2020-07" db="EMBL/GenBank/DDBJ databases">
        <title>Thermogemmata thermophila gen. nov., sp. nov., a novel moderate thermophilic planctomycete from a Kamchatka hot spring.</title>
        <authorList>
            <person name="Elcheninov A.G."/>
            <person name="Podosokorskaya O.A."/>
            <person name="Kovaleva O.L."/>
            <person name="Novikov A."/>
            <person name="Bonch-Osmolovskaya E.A."/>
            <person name="Toshchakov S.V."/>
            <person name="Kublanov I.V."/>
        </authorList>
    </citation>
    <scope>NUCLEOTIDE SEQUENCE [LARGE SCALE GENOMIC DNA]</scope>
    <source>
        <strain evidence="4 5">2918</strain>
    </source>
</reference>
<dbReference type="Pfam" id="PF03972">
    <property type="entry name" value="MmgE_PrpD_N"/>
    <property type="match status" value="1"/>
</dbReference>
<dbReference type="InterPro" id="IPR042183">
    <property type="entry name" value="MmgE/PrpD_sf_1"/>
</dbReference>
<dbReference type="RefSeq" id="WP_194536094.1">
    <property type="nucleotide sequence ID" value="NZ_JACEFB010000001.1"/>
</dbReference>
<evidence type="ECO:0000259" key="2">
    <source>
        <dbReference type="Pfam" id="PF03972"/>
    </source>
</evidence>
<dbReference type="GO" id="GO:0016829">
    <property type="term" value="F:lyase activity"/>
    <property type="evidence" value="ECO:0007669"/>
    <property type="project" value="InterPro"/>
</dbReference>
<name>A0A7V8VAV6_9BACT</name>
<evidence type="ECO:0000259" key="3">
    <source>
        <dbReference type="Pfam" id="PF19305"/>
    </source>
</evidence>
<accession>A0A7V8VAV6</accession>
<dbReference type="PANTHER" id="PTHR16943:SF8">
    <property type="entry name" value="2-METHYLCITRATE DEHYDRATASE"/>
    <property type="match status" value="1"/>
</dbReference>
<dbReference type="Pfam" id="PF19305">
    <property type="entry name" value="MmgE_PrpD_C"/>
    <property type="match status" value="1"/>
</dbReference>
<keyword evidence="5" id="KW-1185">Reference proteome</keyword>
<dbReference type="InterPro" id="IPR036148">
    <property type="entry name" value="MmgE/PrpD_sf"/>
</dbReference>
<proteinExistence type="inferred from homology"/>
<evidence type="ECO:0000313" key="4">
    <source>
        <dbReference type="EMBL" id="MBA2224660.1"/>
    </source>
</evidence>
<dbReference type="SUPFAM" id="SSF103378">
    <property type="entry name" value="2-methylcitrate dehydratase PrpD"/>
    <property type="match status" value="1"/>
</dbReference>
<dbReference type="PANTHER" id="PTHR16943">
    <property type="entry name" value="2-METHYLCITRATE DEHYDRATASE-RELATED"/>
    <property type="match status" value="1"/>
</dbReference>
<comment type="similarity">
    <text evidence="1">Belongs to the PrpD family.</text>
</comment>
<dbReference type="InterPro" id="IPR045337">
    <property type="entry name" value="MmgE_PrpD_C"/>
</dbReference>
<organism evidence="4 5">
    <name type="scientific">Thermogemmata fonticola</name>
    <dbReference type="NCBI Taxonomy" id="2755323"/>
    <lineage>
        <taxon>Bacteria</taxon>
        <taxon>Pseudomonadati</taxon>
        <taxon>Planctomycetota</taxon>
        <taxon>Planctomycetia</taxon>
        <taxon>Gemmatales</taxon>
        <taxon>Gemmataceae</taxon>
        <taxon>Thermogemmata</taxon>
    </lineage>
</organism>
<sequence length="464" mass="50944">MAEPSSATTTLAQRLARYAATLRFEDLPPEVVHEAKRRLIDSLATAVGALPAPAYAKVKRCACRVSSQPPASLIGGGQSSVEWATFVNGLLIRYLDYNDTYLSLEPAHPSDNWSAVLAVGEAAGAKGPELITAAVLAYEVQCRLCDAASLRRHGIDHVTYGAISSTLAAGRLLRLDSERLSHAVGIAGVCNIALRQTRSGELSEWKGCAFANAARNGVFAALVAAEGLTGPAPIFEGDLGFFRLVTRQPFTLPPMGGEAENRDGFMIGKTYIKYWPAEYHSQSAIDAALQLRRQLQGNIQRIQSIRVDTFEASYNIIGKYPQAWAPQTRETADHSLPYCTAAALYDGDVTLETFEERRFTDPDLIRFTQRVQVVHDPALDARYPRGIPNRITLTLDDGTTLVREVEFPRGHAANPMTDQEVEAKFRRLVEPHYGPEKAQAILSCCWNLEQLNSVTELMRLLDKS</sequence>
<dbReference type="Proteomes" id="UP000542342">
    <property type="component" value="Unassembled WGS sequence"/>
</dbReference>
<dbReference type="InterPro" id="IPR045336">
    <property type="entry name" value="MmgE_PrpD_N"/>
</dbReference>